<keyword evidence="2" id="KW-1185">Reference proteome</keyword>
<dbReference type="EMBL" id="JADBEM010000001">
    <property type="protein sequence ID" value="MBE1612556.1"/>
    <property type="molecule type" value="Genomic_DNA"/>
</dbReference>
<dbReference type="GO" id="GO:0009002">
    <property type="term" value="F:serine-type D-Ala-D-Ala carboxypeptidase activity"/>
    <property type="evidence" value="ECO:0007669"/>
    <property type="project" value="UniProtKB-EC"/>
</dbReference>
<organism evidence="1 2">
    <name type="scientific">Actinopolymorpha pittospori</name>
    <dbReference type="NCBI Taxonomy" id="648752"/>
    <lineage>
        <taxon>Bacteria</taxon>
        <taxon>Bacillati</taxon>
        <taxon>Actinomycetota</taxon>
        <taxon>Actinomycetes</taxon>
        <taxon>Propionibacteriales</taxon>
        <taxon>Actinopolymorphaceae</taxon>
        <taxon>Actinopolymorpha</taxon>
    </lineage>
</organism>
<keyword evidence="1" id="KW-0378">Hydrolase</keyword>
<gene>
    <name evidence="1" type="ORF">HEB94_009404</name>
</gene>
<comment type="caution">
    <text evidence="1">The sequence shown here is derived from an EMBL/GenBank/DDBJ whole genome shotgun (WGS) entry which is preliminary data.</text>
</comment>
<accession>A0A927RPX3</accession>
<dbReference type="AlphaFoldDB" id="A0A927RPX3"/>
<proteinExistence type="predicted"/>
<name>A0A927RPX3_9ACTN</name>
<dbReference type="EC" id="3.4.16.4" evidence="1"/>
<sequence length="160" mass="17083">MIAAGKFVQQLIEQGIREARDDRSPVVEAHHLLLAIPAEPEGDPARALASVGLDRPSIRAALDHEFAHSLRTVGVSLADFELPRPANSPEPPNQLGASAKLALERGFASAARRKELRPAHLLLGILQAEVGTVPRALALAGVDRSELMVRVLDTLTDTGD</sequence>
<reference evidence="1" key="1">
    <citation type="submission" date="2020-10" db="EMBL/GenBank/DDBJ databases">
        <title>Sequencing the genomes of 1000 actinobacteria strains.</title>
        <authorList>
            <person name="Klenk H.-P."/>
        </authorList>
    </citation>
    <scope>NUCLEOTIDE SEQUENCE</scope>
    <source>
        <strain evidence="1">DSM 45354</strain>
    </source>
</reference>
<evidence type="ECO:0000313" key="1">
    <source>
        <dbReference type="EMBL" id="MBE1612556.1"/>
    </source>
</evidence>
<dbReference type="RefSeq" id="WP_192755583.1">
    <property type="nucleotide sequence ID" value="NZ_BAABJL010000194.1"/>
</dbReference>
<dbReference type="SUPFAM" id="SSF81923">
    <property type="entry name" value="Double Clp-N motif"/>
    <property type="match status" value="1"/>
</dbReference>
<protein>
    <submittedName>
        <fullName evidence="1">D-alanyl-D-alanine carboxypeptidase</fullName>
        <ecNumber evidence="1">3.4.16.4</ecNumber>
    </submittedName>
</protein>
<dbReference type="Proteomes" id="UP000638648">
    <property type="component" value="Unassembled WGS sequence"/>
</dbReference>
<evidence type="ECO:0000313" key="2">
    <source>
        <dbReference type="Proteomes" id="UP000638648"/>
    </source>
</evidence>
<keyword evidence="1" id="KW-0645">Protease</keyword>
<dbReference type="InterPro" id="IPR036628">
    <property type="entry name" value="Clp_N_dom_sf"/>
</dbReference>
<keyword evidence="1" id="KW-0121">Carboxypeptidase</keyword>
<dbReference type="Gene3D" id="1.10.1780.10">
    <property type="entry name" value="Clp, N-terminal domain"/>
    <property type="match status" value="1"/>
</dbReference>